<accession>A0A939GI43</accession>
<dbReference type="EMBL" id="JAFMYV010000005">
    <property type="protein sequence ID" value="MBO0937191.1"/>
    <property type="molecule type" value="Genomic_DNA"/>
</dbReference>
<dbReference type="InterPro" id="IPR013154">
    <property type="entry name" value="ADH-like_N"/>
</dbReference>
<feature type="domain" description="Enoyl reductase (ER)" evidence="3">
    <location>
        <begin position="10"/>
        <end position="329"/>
    </location>
</feature>
<evidence type="ECO:0000256" key="1">
    <source>
        <dbReference type="ARBA" id="ARBA00022857"/>
    </source>
</evidence>
<dbReference type="InterPro" id="IPR011032">
    <property type="entry name" value="GroES-like_sf"/>
</dbReference>
<dbReference type="Gene3D" id="3.40.50.720">
    <property type="entry name" value="NAD(P)-binding Rossmann-like Domain"/>
    <property type="match status" value="1"/>
</dbReference>
<dbReference type="InterPro" id="IPR013149">
    <property type="entry name" value="ADH-like_C"/>
</dbReference>
<protein>
    <submittedName>
        <fullName evidence="4">Zinc-dependent alcohol dehydrogenase family protein</fullName>
    </submittedName>
</protein>
<evidence type="ECO:0000259" key="3">
    <source>
        <dbReference type="SMART" id="SM00829"/>
    </source>
</evidence>
<dbReference type="InterPro" id="IPR020843">
    <property type="entry name" value="ER"/>
</dbReference>
<proteinExistence type="predicted"/>
<evidence type="ECO:0000256" key="2">
    <source>
        <dbReference type="ARBA" id="ARBA00023002"/>
    </source>
</evidence>
<dbReference type="Pfam" id="PF00107">
    <property type="entry name" value="ADH_zinc_N"/>
    <property type="match status" value="1"/>
</dbReference>
<dbReference type="RefSeq" id="WP_207364745.1">
    <property type="nucleotide sequence ID" value="NZ_JAFMYV010000005.1"/>
</dbReference>
<dbReference type="GO" id="GO:0016651">
    <property type="term" value="F:oxidoreductase activity, acting on NAD(P)H"/>
    <property type="evidence" value="ECO:0007669"/>
    <property type="project" value="TreeGrafter"/>
</dbReference>
<keyword evidence="5" id="KW-1185">Reference proteome</keyword>
<dbReference type="Gene3D" id="3.90.180.10">
    <property type="entry name" value="Medium-chain alcohol dehydrogenases, catalytic domain"/>
    <property type="match status" value="1"/>
</dbReference>
<gene>
    <name evidence="4" type="ORF">J2I47_11590</name>
</gene>
<evidence type="ECO:0000313" key="4">
    <source>
        <dbReference type="EMBL" id="MBO0937191.1"/>
    </source>
</evidence>
<dbReference type="SUPFAM" id="SSF50129">
    <property type="entry name" value="GroES-like"/>
    <property type="match status" value="1"/>
</dbReference>
<dbReference type="AlphaFoldDB" id="A0A939GI43"/>
<sequence length="332" mass="35883">MKAIQFEQPGKPAEILKSVEKDLPQPGAGEVRIKVGMSPINPSDIMFVQNLYGIRPQLPSGAGFEGMGTIDAVGEGVIMTTGQRVSFTSVGTWAEYAIAHHKSLIPVPDEMPDEVAAQLFVNPFTVVAMVEESGVKPTADSADGPHEWLMLTACGSAFGKMAIQLCQQRGIRTIGTVRRDDLNDELKALGLTEVINIETEDMATRVKQITNGQGVTCVLDAVGGHTATEAIKCLGKGGTMLIYGLMSMQDPTLNAGLMIFRELTIRGFWLTDWMRRVDPKIRQRVAGEVITLLSSGKIKLPVEATYGLDDIAKAVEHADAPGRWGKILVRPV</sequence>
<keyword evidence="2" id="KW-0560">Oxidoreductase</keyword>
<comment type="caution">
    <text evidence="4">The sequence shown here is derived from an EMBL/GenBank/DDBJ whole genome shotgun (WGS) entry which is preliminary data.</text>
</comment>
<organism evidence="4 5">
    <name type="scientific">Fibrella rubiginis</name>
    <dbReference type="NCBI Taxonomy" id="2817060"/>
    <lineage>
        <taxon>Bacteria</taxon>
        <taxon>Pseudomonadati</taxon>
        <taxon>Bacteroidota</taxon>
        <taxon>Cytophagia</taxon>
        <taxon>Cytophagales</taxon>
        <taxon>Spirosomataceae</taxon>
        <taxon>Fibrella</taxon>
    </lineage>
</organism>
<reference evidence="4" key="1">
    <citation type="submission" date="2021-03" db="EMBL/GenBank/DDBJ databases">
        <title>Fibrella sp. HMF5335 genome sequencing and assembly.</title>
        <authorList>
            <person name="Kang H."/>
            <person name="Kim H."/>
            <person name="Bae S."/>
            <person name="Joh K."/>
        </authorList>
    </citation>
    <scope>NUCLEOTIDE SEQUENCE</scope>
    <source>
        <strain evidence="4">HMF5335</strain>
    </source>
</reference>
<dbReference type="PANTHER" id="PTHR48106:SF2">
    <property type="entry name" value="ZN2+-BINDING DEHYDROGENASE"/>
    <property type="match status" value="1"/>
</dbReference>
<dbReference type="PANTHER" id="PTHR48106">
    <property type="entry name" value="QUINONE OXIDOREDUCTASE PIG3-RELATED"/>
    <property type="match status" value="1"/>
</dbReference>
<dbReference type="SUPFAM" id="SSF51735">
    <property type="entry name" value="NAD(P)-binding Rossmann-fold domains"/>
    <property type="match status" value="1"/>
</dbReference>
<dbReference type="InterPro" id="IPR036291">
    <property type="entry name" value="NAD(P)-bd_dom_sf"/>
</dbReference>
<dbReference type="Proteomes" id="UP000664034">
    <property type="component" value="Unassembled WGS sequence"/>
</dbReference>
<evidence type="ECO:0000313" key="5">
    <source>
        <dbReference type="Proteomes" id="UP000664034"/>
    </source>
</evidence>
<dbReference type="SMART" id="SM00829">
    <property type="entry name" value="PKS_ER"/>
    <property type="match status" value="1"/>
</dbReference>
<dbReference type="Pfam" id="PF08240">
    <property type="entry name" value="ADH_N"/>
    <property type="match status" value="1"/>
</dbReference>
<dbReference type="CDD" id="cd05282">
    <property type="entry name" value="ETR_like"/>
    <property type="match status" value="1"/>
</dbReference>
<dbReference type="GO" id="GO:0070402">
    <property type="term" value="F:NADPH binding"/>
    <property type="evidence" value="ECO:0007669"/>
    <property type="project" value="TreeGrafter"/>
</dbReference>
<name>A0A939GI43_9BACT</name>
<keyword evidence="1" id="KW-0521">NADP</keyword>